<name>A0A8I3A2E0_9AGAM</name>
<dbReference type="PROSITE" id="PS51192">
    <property type="entry name" value="HELICASE_ATP_BIND_1"/>
    <property type="match status" value="1"/>
</dbReference>
<evidence type="ECO:0000256" key="3">
    <source>
        <dbReference type="ARBA" id="ARBA00022840"/>
    </source>
</evidence>
<dbReference type="GO" id="GO:0016887">
    <property type="term" value="F:ATP hydrolysis activity"/>
    <property type="evidence" value="ECO:0007669"/>
    <property type="project" value="TreeGrafter"/>
</dbReference>
<feature type="domain" description="Helicase ATP-binding" evidence="7">
    <location>
        <begin position="241"/>
        <end position="389"/>
    </location>
</feature>
<dbReference type="Gene3D" id="3.40.50.10810">
    <property type="entry name" value="Tandem AAA-ATPase domain"/>
    <property type="match status" value="1"/>
</dbReference>
<dbReference type="GO" id="GO:0042393">
    <property type="term" value="F:histone binding"/>
    <property type="evidence" value="ECO:0007669"/>
    <property type="project" value="TreeGrafter"/>
</dbReference>
<reference evidence="8" key="1">
    <citation type="submission" date="2021-03" db="EMBL/GenBank/DDBJ databases">
        <title>Evolutionary innovations through gain and loss of genes in the ectomycorrhizal Boletales.</title>
        <authorList>
            <person name="Wu G."/>
            <person name="Miyauchi S."/>
            <person name="Morin E."/>
            <person name="Yang Z.-L."/>
            <person name="Xu J."/>
            <person name="Martin F.M."/>
        </authorList>
    </citation>
    <scope>NUCLEOTIDE SEQUENCE</scope>
    <source>
        <strain evidence="8">BR01</strain>
    </source>
</reference>
<dbReference type="GO" id="GO:0140658">
    <property type="term" value="F:ATP-dependent chromatin remodeler activity"/>
    <property type="evidence" value="ECO:0007669"/>
    <property type="project" value="TreeGrafter"/>
</dbReference>
<keyword evidence="4" id="KW-0539">Nucleus</keyword>
<dbReference type="PANTHER" id="PTHR45623">
    <property type="entry name" value="CHROMODOMAIN-HELICASE-DNA-BINDING PROTEIN 3-RELATED-RELATED"/>
    <property type="match status" value="1"/>
</dbReference>
<evidence type="ECO:0000313" key="9">
    <source>
        <dbReference type="Proteomes" id="UP000683000"/>
    </source>
</evidence>
<evidence type="ECO:0000313" key="8">
    <source>
        <dbReference type="EMBL" id="KAG6369231.1"/>
    </source>
</evidence>
<dbReference type="InterPro" id="IPR014001">
    <property type="entry name" value="Helicase_ATP-bd"/>
</dbReference>
<dbReference type="InterPro" id="IPR027417">
    <property type="entry name" value="P-loop_NTPase"/>
</dbReference>
<proteinExistence type="predicted"/>
<keyword evidence="2" id="KW-0547">Nucleotide-binding</keyword>
<evidence type="ECO:0000256" key="6">
    <source>
        <dbReference type="SAM" id="SignalP"/>
    </source>
</evidence>
<feature type="compositionally biased region" description="Polar residues" evidence="5">
    <location>
        <begin position="74"/>
        <end position="89"/>
    </location>
</feature>
<dbReference type="GO" id="GO:0000785">
    <property type="term" value="C:chromatin"/>
    <property type="evidence" value="ECO:0007669"/>
    <property type="project" value="TreeGrafter"/>
</dbReference>
<evidence type="ECO:0000256" key="2">
    <source>
        <dbReference type="ARBA" id="ARBA00022741"/>
    </source>
</evidence>
<feature type="compositionally biased region" description="Acidic residues" evidence="5">
    <location>
        <begin position="59"/>
        <end position="70"/>
    </location>
</feature>
<dbReference type="GO" id="GO:0003682">
    <property type="term" value="F:chromatin binding"/>
    <property type="evidence" value="ECO:0007669"/>
    <property type="project" value="TreeGrafter"/>
</dbReference>
<dbReference type="GO" id="GO:0034728">
    <property type="term" value="P:nucleosome organization"/>
    <property type="evidence" value="ECO:0007669"/>
    <property type="project" value="TreeGrafter"/>
</dbReference>
<feature type="signal peptide" evidence="6">
    <location>
        <begin position="1"/>
        <end position="22"/>
    </location>
</feature>
<keyword evidence="6" id="KW-0732">Signal</keyword>
<keyword evidence="9" id="KW-1185">Reference proteome</keyword>
<dbReference type="OrthoDB" id="5857104at2759"/>
<feature type="chain" id="PRO_5034253378" evidence="6">
    <location>
        <begin position="23"/>
        <end position="579"/>
    </location>
</feature>
<dbReference type="InterPro" id="IPR038718">
    <property type="entry name" value="SNF2-like_sf"/>
</dbReference>
<organism evidence="8 9">
    <name type="scientific">Boletus reticuloceps</name>
    <dbReference type="NCBI Taxonomy" id="495285"/>
    <lineage>
        <taxon>Eukaryota</taxon>
        <taxon>Fungi</taxon>
        <taxon>Dikarya</taxon>
        <taxon>Basidiomycota</taxon>
        <taxon>Agaricomycotina</taxon>
        <taxon>Agaricomycetes</taxon>
        <taxon>Agaricomycetidae</taxon>
        <taxon>Boletales</taxon>
        <taxon>Boletineae</taxon>
        <taxon>Boletaceae</taxon>
        <taxon>Boletoideae</taxon>
        <taxon>Boletus</taxon>
    </lineage>
</organism>
<comment type="subcellular location">
    <subcellularLocation>
        <location evidence="1">Nucleus</location>
    </subcellularLocation>
</comment>
<evidence type="ECO:0000259" key="7">
    <source>
        <dbReference type="PROSITE" id="PS51192"/>
    </source>
</evidence>
<evidence type="ECO:0000256" key="1">
    <source>
        <dbReference type="ARBA" id="ARBA00004123"/>
    </source>
</evidence>
<dbReference type="Gene3D" id="3.40.50.300">
    <property type="entry name" value="P-loop containing nucleotide triphosphate hydrolases"/>
    <property type="match status" value="1"/>
</dbReference>
<dbReference type="GO" id="GO:0005634">
    <property type="term" value="C:nucleus"/>
    <property type="evidence" value="ECO:0007669"/>
    <property type="project" value="UniProtKB-SubCell"/>
</dbReference>
<dbReference type="SMART" id="SM00487">
    <property type="entry name" value="DEXDc"/>
    <property type="match status" value="1"/>
</dbReference>
<dbReference type="GO" id="GO:0003677">
    <property type="term" value="F:DNA binding"/>
    <property type="evidence" value="ECO:0007669"/>
    <property type="project" value="TreeGrafter"/>
</dbReference>
<feature type="region of interest" description="Disordered" evidence="5">
    <location>
        <begin position="33"/>
        <end position="110"/>
    </location>
</feature>
<dbReference type="AlphaFoldDB" id="A0A8I3A2E0"/>
<dbReference type="InterPro" id="IPR000330">
    <property type="entry name" value="SNF2_N"/>
</dbReference>
<dbReference type="GO" id="GO:0005524">
    <property type="term" value="F:ATP binding"/>
    <property type="evidence" value="ECO:0007669"/>
    <property type="project" value="InterPro"/>
</dbReference>
<accession>A0A8I3A2E0</accession>
<gene>
    <name evidence="8" type="ORF">JVT61DRAFT_15596</name>
</gene>
<dbReference type="SUPFAM" id="SSF52540">
    <property type="entry name" value="P-loop containing nucleoside triphosphate hydrolases"/>
    <property type="match status" value="2"/>
</dbReference>
<dbReference type="EMBL" id="JAGFBS010000097">
    <property type="protein sequence ID" value="KAG6369231.1"/>
    <property type="molecule type" value="Genomic_DNA"/>
</dbReference>
<evidence type="ECO:0000256" key="5">
    <source>
        <dbReference type="SAM" id="MobiDB-lite"/>
    </source>
</evidence>
<dbReference type="Proteomes" id="UP000683000">
    <property type="component" value="Unassembled WGS sequence"/>
</dbReference>
<feature type="compositionally biased region" description="Basic and acidic residues" evidence="5">
    <location>
        <begin position="98"/>
        <end position="110"/>
    </location>
</feature>
<protein>
    <submittedName>
        <fullName evidence="8">P-loop containing nucleoside triphosphate hydrolase protein</fullName>
    </submittedName>
</protein>
<evidence type="ECO:0000256" key="4">
    <source>
        <dbReference type="ARBA" id="ARBA00023242"/>
    </source>
</evidence>
<keyword evidence="8" id="KW-0378">Hydrolase</keyword>
<dbReference type="Pfam" id="PF00176">
    <property type="entry name" value="SNF2-rel_dom"/>
    <property type="match status" value="1"/>
</dbReference>
<dbReference type="PANTHER" id="PTHR45623:SF49">
    <property type="entry name" value="SWI_SNF-RELATED MATRIX-ASSOCIATED ACTIN-DEPENDENT REGULATOR OF CHROMATIN SUBFAMILY A MEMBER 5"/>
    <property type="match status" value="1"/>
</dbReference>
<comment type="caution">
    <text evidence="8">The sequence shown here is derived from an EMBL/GenBank/DDBJ whole genome shotgun (WGS) entry which is preliminary data.</text>
</comment>
<sequence>MAMKMQFLVLIALLDRPEDIFADESQVESWFRAISSPDRQQSEGADDGESEYIDGGASMEEDELQSDQEEQPVASGSSPSKLAKLQQSTERQKKKQKRMADEGQLHAKRQEMDKAKIADAVKRYSYLLGQTDLFKYFVDIKATRDPQYAALLDAQPKQRGEVARNLCRDQSARHRKSEKEEDEEMLKDRELAAEGDDQPYVFEESPSCQFNLTYHVVFAHSLIVINGLMRAYQLQGLNWLVSLYHNGSNGILADEMGLGKTLQTISFLSYLRHYRAVHGLHLIVVPKSTLQNWAREFERWTPDVNVVVLTGTKEERAELIANRLIPQDFDVCVTSYEICLIEKSALKRFSFEYIVIDEAHRIKNVDSILTPLQNNLKELFALLNFICPEIFSDYADLDAFLHKDDAGADGEEEKSKKVVEALHKILRPFLLRRVKSDVEKNLLPKKEINIYVGLTEMQRKWYRSVLEKDIDAVNGLTGKKEGKTRLMNMVMQVRLTANLSYPIQYYASSCHPYLFDGAEPGPPYTTDEHLIENSGKMFILDKLLKSLKAKGSRALIFSQMSRVLDILEDYCLFRGFRTF</sequence>
<keyword evidence="3" id="KW-0067">ATP-binding</keyword>